<dbReference type="PANTHER" id="PTHR43796:SF2">
    <property type="entry name" value="CARBOXYNORSPERMIDINE SYNTHASE"/>
    <property type="match status" value="1"/>
</dbReference>
<dbReference type="Proteomes" id="UP000199093">
    <property type="component" value="Unassembled WGS sequence"/>
</dbReference>
<evidence type="ECO:0000259" key="2">
    <source>
        <dbReference type="Pfam" id="PF13761"/>
    </source>
</evidence>
<dbReference type="OrthoDB" id="528778at2"/>
<evidence type="ECO:0000313" key="3">
    <source>
        <dbReference type="EMBL" id="SDI45582.1"/>
    </source>
</evidence>
<accession>A0A1G8KQF3</accession>
<keyword evidence="4" id="KW-1185">Reference proteome</keyword>
<sequence length="537" mass="58045">MRILLLGGYGVFGVRLARLLVADGHDVCIAGRSLDRAQACARDLGCRAMGLDRAGPLDAVADHQVVIDAAGPFHAYGADPYRLARAALAAGAHYLDLSDDAAFCLGISALDGEARRAGCCVLSGLSTVPALSSAAVRALAGAEVPRVIDVAILPGNRAPRGLSVMQSILSGAGRPMPVWRGQQWDRVQGWSGPADYALPGGLIRQGWQIAVPDQRLFPAHFGADTVRFRAGLELAVMRYGLAAFALLRRRVPVPVTRPMVRGVKLLADALAPFGSGRGGMSVTVITDHETRRWTLLAEDGDGPYIPAIAARALLRRPTLPAGAGPAVEAVTLAEAEAAMSDLRVRSDRSVTANDPLFPRVLGDSFALLPEQIRQTHLTLDRSRWTGRCEVQRGTGLWSRLLCALFRFPPASADVAVEVTKTVTPRGEIWQRRFDDRCFRSHLSATSGRLQERFGPFTFTIGLQVRDGALHYPVTAGRLGPVPLPRWMLPVSVAREHVSDGRFRFDVELLAPLTKRCMVRYRGWLRAKPPGDPSRPPS</sequence>
<dbReference type="STRING" id="555512.SAMN04487993_100513"/>
<evidence type="ECO:0000313" key="4">
    <source>
        <dbReference type="Proteomes" id="UP000199093"/>
    </source>
</evidence>
<feature type="domain" description="Saccharopine dehydrogenase NADP binding" evidence="1">
    <location>
        <begin position="3"/>
        <end position="99"/>
    </location>
</feature>
<organism evidence="3 4">
    <name type="scientific">Salipiger marinus</name>
    <dbReference type="NCBI Taxonomy" id="555512"/>
    <lineage>
        <taxon>Bacteria</taxon>
        <taxon>Pseudomonadati</taxon>
        <taxon>Pseudomonadota</taxon>
        <taxon>Alphaproteobacteria</taxon>
        <taxon>Rhodobacterales</taxon>
        <taxon>Roseobacteraceae</taxon>
        <taxon>Salipiger</taxon>
    </lineage>
</organism>
<proteinExistence type="predicted"/>
<dbReference type="EMBL" id="FNEJ01000005">
    <property type="protein sequence ID" value="SDI45582.1"/>
    <property type="molecule type" value="Genomic_DNA"/>
</dbReference>
<dbReference type="PANTHER" id="PTHR43796">
    <property type="entry name" value="CARBOXYNORSPERMIDINE SYNTHASE"/>
    <property type="match status" value="1"/>
</dbReference>
<dbReference type="Pfam" id="PF13761">
    <property type="entry name" value="DUF4166"/>
    <property type="match status" value="1"/>
</dbReference>
<dbReference type="InterPro" id="IPR005097">
    <property type="entry name" value="Sacchrp_dh_NADP-bd"/>
</dbReference>
<dbReference type="SUPFAM" id="SSF51735">
    <property type="entry name" value="NAD(P)-binding Rossmann-fold domains"/>
    <property type="match status" value="1"/>
</dbReference>
<gene>
    <name evidence="3" type="ORF">SAMN04487993_100513</name>
</gene>
<protein>
    <submittedName>
        <fullName evidence="3">Saccharopine dehydrogenase NADP binding domain-containing protein</fullName>
    </submittedName>
</protein>
<dbReference type="Gene3D" id="3.40.50.720">
    <property type="entry name" value="NAD(P)-binding Rossmann-like Domain"/>
    <property type="match status" value="1"/>
</dbReference>
<dbReference type="AlphaFoldDB" id="A0A1G8KQF3"/>
<feature type="domain" description="DUF4166" evidence="2">
    <location>
        <begin position="368"/>
        <end position="524"/>
    </location>
</feature>
<dbReference type="InterPro" id="IPR036291">
    <property type="entry name" value="NAD(P)-bd_dom_sf"/>
</dbReference>
<dbReference type="Pfam" id="PF03435">
    <property type="entry name" value="Sacchrp_dh_NADP"/>
    <property type="match status" value="1"/>
</dbReference>
<name>A0A1G8KQF3_9RHOB</name>
<evidence type="ECO:0000259" key="1">
    <source>
        <dbReference type="Pfam" id="PF03435"/>
    </source>
</evidence>
<dbReference type="RefSeq" id="WP_089845242.1">
    <property type="nucleotide sequence ID" value="NZ_FNEJ01000005.1"/>
</dbReference>
<dbReference type="InterPro" id="IPR025311">
    <property type="entry name" value="DUF4166"/>
</dbReference>
<reference evidence="3 4" key="1">
    <citation type="submission" date="2016-10" db="EMBL/GenBank/DDBJ databases">
        <authorList>
            <person name="de Groot N.N."/>
        </authorList>
    </citation>
    <scope>NUCLEOTIDE SEQUENCE [LARGE SCALE GENOMIC DNA]</scope>
    <source>
        <strain evidence="3 4">DSM 26424</strain>
    </source>
</reference>